<dbReference type="KEGG" id="bts:Btus_1867"/>
<dbReference type="EMBL" id="CP002017">
    <property type="protein sequence ID" value="ADG06567.1"/>
    <property type="molecule type" value="Genomic_DNA"/>
</dbReference>
<dbReference type="HOGENOM" id="CLU_1803665_0_0_9"/>
<dbReference type="OrthoDB" id="9838193at2"/>
<dbReference type="STRING" id="562970.Btus_1867"/>
<proteinExistence type="predicted"/>
<sequence length="143" mass="15916">MWRQARNPPWIWVAVAGAVLLASPQGRRAVARWARTAAEWLEGMERGGKNRGLDGPQQSRSEEGHSSRESELQSGRPNADGRHGSRLDPGARSEERRGPSKESKFEQTRGDGERAAGSRDEESAEGQVVWWVTKPAGTWDERE</sequence>
<feature type="compositionally biased region" description="Basic and acidic residues" evidence="1">
    <location>
        <begin position="43"/>
        <end position="52"/>
    </location>
</feature>
<name>D5WQF8_KYRT2</name>
<evidence type="ECO:0000313" key="3">
    <source>
        <dbReference type="Proteomes" id="UP000002368"/>
    </source>
</evidence>
<gene>
    <name evidence="2" type="ordered locus">Btus_1867</name>
</gene>
<evidence type="ECO:0000256" key="1">
    <source>
        <dbReference type="SAM" id="MobiDB-lite"/>
    </source>
</evidence>
<protein>
    <submittedName>
        <fullName evidence="2">Uncharacterized protein</fullName>
    </submittedName>
</protein>
<feature type="compositionally biased region" description="Basic and acidic residues" evidence="1">
    <location>
        <begin position="60"/>
        <end position="71"/>
    </location>
</feature>
<organism evidence="2 3">
    <name type="scientific">Kyrpidia tusciae (strain DSM 2912 / NBRC 15312 / T2)</name>
    <name type="common">Bacillus tusciae</name>
    <dbReference type="NCBI Taxonomy" id="562970"/>
    <lineage>
        <taxon>Bacteria</taxon>
        <taxon>Bacillati</taxon>
        <taxon>Bacillota</taxon>
        <taxon>Bacilli</taxon>
        <taxon>Bacillales</taxon>
        <taxon>Alicyclobacillaceae</taxon>
        <taxon>Kyrpidia</taxon>
    </lineage>
</organism>
<keyword evidence="3" id="KW-1185">Reference proteome</keyword>
<accession>D5WQF8</accession>
<dbReference type="RefSeq" id="WP_013075853.1">
    <property type="nucleotide sequence ID" value="NC_014098.1"/>
</dbReference>
<reference evidence="2 3" key="1">
    <citation type="journal article" date="2011" name="Stand. Genomic Sci.">
        <title>Complete genome sequence of the thermophilic, hydrogen-oxidizing Bacillus tusciae type strain (T2) and reclassification in the new genus, Kyrpidia gen. nov. as Kyrpidia tusciae comb. nov. and emendation of the family Alicyclobacillaceae da Costa and Rainey, 2010.</title>
        <authorList>
            <person name="Klenk H.P."/>
            <person name="Lapidus A."/>
            <person name="Chertkov O."/>
            <person name="Copeland A."/>
            <person name="Del Rio T.G."/>
            <person name="Nolan M."/>
            <person name="Lucas S."/>
            <person name="Chen F."/>
            <person name="Tice H."/>
            <person name="Cheng J.F."/>
            <person name="Han C."/>
            <person name="Bruce D."/>
            <person name="Goodwin L."/>
            <person name="Pitluck S."/>
            <person name="Pati A."/>
            <person name="Ivanova N."/>
            <person name="Mavromatis K."/>
            <person name="Daum C."/>
            <person name="Chen A."/>
            <person name="Palaniappan K."/>
            <person name="Chang Y.J."/>
            <person name="Land M."/>
            <person name="Hauser L."/>
            <person name="Jeffries C.D."/>
            <person name="Detter J.C."/>
            <person name="Rohde M."/>
            <person name="Abt B."/>
            <person name="Pukall R."/>
            <person name="Goker M."/>
            <person name="Bristow J."/>
            <person name="Markowitz V."/>
            <person name="Hugenholtz P."/>
            <person name="Eisen J.A."/>
        </authorList>
    </citation>
    <scope>NUCLEOTIDE SEQUENCE [LARGE SCALE GENOMIC DNA]</scope>
    <source>
        <strain evidence="2 3">DSM 2912</strain>
    </source>
</reference>
<dbReference type="AlphaFoldDB" id="D5WQF8"/>
<dbReference type="Proteomes" id="UP000002368">
    <property type="component" value="Chromosome"/>
</dbReference>
<feature type="region of interest" description="Disordered" evidence="1">
    <location>
        <begin position="42"/>
        <end position="143"/>
    </location>
</feature>
<feature type="compositionally biased region" description="Basic and acidic residues" evidence="1">
    <location>
        <begin position="79"/>
        <end position="121"/>
    </location>
</feature>
<evidence type="ECO:0000313" key="2">
    <source>
        <dbReference type="EMBL" id="ADG06567.1"/>
    </source>
</evidence>